<feature type="transmembrane region" description="Helical" evidence="1">
    <location>
        <begin position="41"/>
        <end position="61"/>
    </location>
</feature>
<keyword evidence="1" id="KW-1133">Transmembrane helix</keyword>
<evidence type="ECO:0000313" key="2">
    <source>
        <dbReference type="EMBL" id="KAK0648906.1"/>
    </source>
</evidence>
<protein>
    <recommendedName>
        <fullName evidence="4">Transmembrane protein</fullName>
    </recommendedName>
</protein>
<gene>
    <name evidence="2" type="ORF">B0T16DRAFT_409069</name>
</gene>
<keyword evidence="1" id="KW-0472">Membrane</keyword>
<name>A0AA40CRN7_9PEZI</name>
<keyword evidence="1" id="KW-0812">Transmembrane</keyword>
<evidence type="ECO:0000313" key="3">
    <source>
        <dbReference type="Proteomes" id="UP001174936"/>
    </source>
</evidence>
<evidence type="ECO:0000256" key="1">
    <source>
        <dbReference type="SAM" id="Phobius"/>
    </source>
</evidence>
<organism evidence="2 3">
    <name type="scientific">Cercophora newfieldiana</name>
    <dbReference type="NCBI Taxonomy" id="92897"/>
    <lineage>
        <taxon>Eukaryota</taxon>
        <taxon>Fungi</taxon>
        <taxon>Dikarya</taxon>
        <taxon>Ascomycota</taxon>
        <taxon>Pezizomycotina</taxon>
        <taxon>Sordariomycetes</taxon>
        <taxon>Sordariomycetidae</taxon>
        <taxon>Sordariales</taxon>
        <taxon>Lasiosphaeriaceae</taxon>
        <taxon>Cercophora</taxon>
    </lineage>
</organism>
<proteinExistence type="predicted"/>
<keyword evidence="3" id="KW-1185">Reference proteome</keyword>
<reference evidence="2" key="1">
    <citation type="submission" date="2023-06" db="EMBL/GenBank/DDBJ databases">
        <title>Genome-scale phylogeny and comparative genomics of the fungal order Sordariales.</title>
        <authorList>
            <consortium name="Lawrence Berkeley National Laboratory"/>
            <person name="Hensen N."/>
            <person name="Bonometti L."/>
            <person name="Westerberg I."/>
            <person name="Brannstrom I.O."/>
            <person name="Guillou S."/>
            <person name="Cros-Aarteil S."/>
            <person name="Calhoun S."/>
            <person name="Haridas S."/>
            <person name="Kuo A."/>
            <person name="Mondo S."/>
            <person name="Pangilinan J."/>
            <person name="Riley R."/>
            <person name="Labutti K."/>
            <person name="Andreopoulos B."/>
            <person name="Lipzen A."/>
            <person name="Chen C."/>
            <person name="Yanf M."/>
            <person name="Daum C."/>
            <person name="Ng V."/>
            <person name="Clum A."/>
            <person name="Steindorff A."/>
            <person name="Ohm R."/>
            <person name="Martin F."/>
            <person name="Silar P."/>
            <person name="Natvig D."/>
            <person name="Lalanne C."/>
            <person name="Gautier V."/>
            <person name="Ament-Velasquez S.L."/>
            <person name="Kruys A."/>
            <person name="Hutchinson M.I."/>
            <person name="Powell A.J."/>
            <person name="Barry K."/>
            <person name="Miller A.N."/>
            <person name="Grigoriev I.V."/>
            <person name="Debuchy R."/>
            <person name="Gladieux P."/>
            <person name="Thoren M.H."/>
            <person name="Johannesson H."/>
        </authorList>
    </citation>
    <scope>NUCLEOTIDE SEQUENCE</scope>
    <source>
        <strain evidence="2">SMH2532-1</strain>
    </source>
</reference>
<dbReference type="AlphaFoldDB" id="A0AA40CRN7"/>
<dbReference type="Proteomes" id="UP001174936">
    <property type="component" value="Unassembled WGS sequence"/>
</dbReference>
<comment type="caution">
    <text evidence="2">The sequence shown here is derived from an EMBL/GenBank/DDBJ whole genome shotgun (WGS) entry which is preliminary data.</text>
</comment>
<accession>A0AA40CRN7</accession>
<sequence>MFSLASHDSRDGMGYFELDMAVRDGNMFLCVCLLFLGFKRIFSWVGITMYVGLVCCLHVYFSSSFLHHGSLFCSFMTSFFGFRSGLETRSEVGYLDEVGVEDGDTIGSRTRLFVFSLLE</sequence>
<dbReference type="EMBL" id="JAULSV010000003">
    <property type="protein sequence ID" value="KAK0648906.1"/>
    <property type="molecule type" value="Genomic_DNA"/>
</dbReference>
<feature type="transmembrane region" description="Helical" evidence="1">
    <location>
        <begin position="20"/>
        <end position="36"/>
    </location>
</feature>
<evidence type="ECO:0008006" key="4">
    <source>
        <dbReference type="Google" id="ProtNLM"/>
    </source>
</evidence>